<dbReference type="EMBL" id="PDCK01000045">
    <property type="protein sequence ID" value="PRQ21285.1"/>
    <property type="molecule type" value="Genomic_DNA"/>
</dbReference>
<gene>
    <name evidence="10" type="ORF">RchiOBHm_Chr7g0237491</name>
</gene>
<reference evidence="10 11" key="1">
    <citation type="journal article" date="2018" name="Nat. Genet.">
        <title>The Rosa genome provides new insights in the design of modern roses.</title>
        <authorList>
            <person name="Bendahmane M."/>
        </authorList>
    </citation>
    <scope>NUCLEOTIDE SEQUENCE [LARGE SCALE GENOMIC DNA]</scope>
    <source>
        <strain evidence="11">cv. Old Blush</strain>
    </source>
</reference>
<dbReference type="PROSITE" id="PS50088">
    <property type="entry name" value="ANK_REPEAT"/>
    <property type="match status" value="3"/>
</dbReference>
<feature type="repeat" description="ANK" evidence="7">
    <location>
        <begin position="78"/>
        <end position="104"/>
    </location>
</feature>
<organism evidence="10 11">
    <name type="scientific">Rosa chinensis</name>
    <name type="common">China rose</name>
    <dbReference type="NCBI Taxonomy" id="74649"/>
    <lineage>
        <taxon>Eukaryota</taxon>
        <taxon>Viridiplantae</taxon>
        <taxon>Streptophyta</taxon>
        <taxon>Embryophyta</taxon>
        <taxon>Tracheophyta</taxon>
        <taxon>Spermatophyta</taxon>
        <taxon>Magnoliopsida</taxon>
        <taxon>eudicotyledons</taxon>
        <taxon>Gunneridae</taxon>
        <taxon>Pentapetalae</taxon>
        <taxon>rosids</taxon>
        <taxon>fabids</taxon>
        <taxon>Rosales</taxon>
        <taxon>Rosaceae</taxon>
        <taxon>Rosoideae</taxon>
        <taxon>Rosoideae incertae sedis</taxon>
        <taxon>Rosa</taxon>
    </lineage>
</organism>
<keyword evidence="3" id="KW-0677">Repeat</keyword>
<feature type="domain" description="PGG" evidence="9">
    <location>
        <begin position="419"/>
        <end position="527"/>
    </location>
</feature>
<evidence type="ECO:0000256" key="6">
    <source>
        <dbReference type="ARBA" id="ARBA00023136"/>
    </source>
</evidence>
<dbReference type="InterPro" id="IPR036770">
    <property type="entry name" value="Ankyrin_rpt-contain_sf"/>
</dbReference>
<protein>
    <submittedName>
        <fullName evidence="10">Putative ankyrin repeat-containing domain, PGG domain, protein accelerated cell death 6</fullName>
    </submittedName>
</protein>
<evidence type="ECO:0000313" key="11">
    <source>
        <dbReference type="Proteomes" id="UP000238479"/>
    </source>
</evidence>
<feature type="transmembrane region" description="Helical" evidence="8">
    <location>
        <begin position="504"/>
        <end position="528"/>
    </location>
</feature>
<proteinExistence type="predicted"/>
<feature type="repeat" description="ANK" evidence="7">
    <location>
        <begin position="197"/>
        <end position="229"/>
    </location>
</feature>
<dbReference type="Proteomes" id="UP000238479">
    <property type="component" value="Chromosome 7"/>
</dbReference>
<feature type="transmembrane region" description="Helical" evidence="8">
    <location>
        <begin position="467"/>
        <end position="492"/>
    </location>
</feature>
<evidence type="ECO:0000259" key="9">
    <source>
        <dbReference type="Pfam" id="PF13962"/>
    </source>
</evidence>
<dbReference type="AlphaFoldDB" id="A0A2P6PH74"/>
<dbReference type="Pfam" id="PF12796">
    <property type="entry name" value="Ank_2"/>
    <property type="match status" value="3"/>
</dbReference>
<evidence type="ECO:0000256" key="5">
    <source>
        <dbReference type="ARBA" id="ARBA00023043"/>
    </source>
</evidence>
<name>A0A2P6PH74_ROSCH</name>
<dbReference type="PANTHER" id="PTHR24186:SF53">
    <property type="entry name" value="PGG DOMAIN-CONTAINING PROTEIN"/>
    <property type="match status" value="1"/>
</dbReference>
<dbReference type="Gene3D" id="1.25.40.20">
    <property type="entry name" value="Ankyrin repeat-containing domain"/>
    <property type="match status" value="1"/>
</dbReference>
<keyword evidence="6 8" id="KW-0472">Membrane</keyword>
<dbReference type="GO" id="GO:0005886">
    <property type="term" value="C:plasma membrane"/>
    <property type="evidence" value="ECO:0007669"/>
    <property type="project" value="TreeGrafter"/>
</dbReference>
<dbReference type="Pfam" id="PF13962">
    <property type="entry name" value="PGG"/>
    <property type="match status" value="1"/>
</dbReference>
<keyword evidence="2 8" id="KW-0812">Transmembrane</keyword>
<dbReference type="InterPro" id="IPR002110">
    <property type="entry name" value="Ankyrin_rpt"/>
</dbReference>
<comment type="caution">
    <text evidence="10">The sequence shown here is derived from an EMBL/GenBank/DDBJ whole genome shotgun (WGS) entry which is preliminary data.</text>
</comment>
<evidence type="ECO:0000256" key="7">
    <source>
        <dbReference type="PROSITE-ProRule" id="PRU00023"/>
    </source>
</evidence>
<feature type="transmembrane region" description="Helical" evidence="8">
    <location>
        <begin position="429"/>
        <end position="447"/>
    </location>
</feature>
<evidence type="ECO:0000256" key="4">
    <source>
        <dbReference type="ARBA" id="ARBA00022989"/>
    </source>
</evidence>
<feature type="transmembrane region" description="Helical" evidence="8">
    <location>
        <begin position="534"/>
        <end position="556"/>
    </location>
</feature>
<dbReference type="SUPFAM" id="SSF48403">
    <property type="entry name" value="Ankyrin repeat"/>
    <property type="match status" value="1"/>
</dbReference>
<keyword evidence="4 8" id="KW-1133">Transmembrane helix</keyword>
<evidence type="ECO:0000313" key="10">
    <source>
        <dbReference type="EMBL" id="PRQ21285.1"/>
    </source>
</evidence>
<evidence type="ECO:0000256" key="1">
    <source>
        <dbReference type="ARBA" id="ARBA00004141"/>
    </source>
</evidence>
<dbReference type="PROSITE" id="PS50297">
    <property type="entry name" value="ANK_REP_REGION"/>
    <property type="match status" value="3"/>
</dbReference>
<dbReference type="SMART" id="SM00248">
    <property type="entry name" value="ANK"/>
    <property type="match status" value="8"/>
</dbReference>
<evidence type="ECO:0000256" key="3">
    <source>
        <dbReference type="ARBA" id="ARBA00022737"/>
    </source>
</evidence>
<evidence type="ECO:0000256" key="8">
    <source>
        <dbReference type="SAM" id="Phobius"/>
    </source>
</evidence>
<dbReference type="OMA" id="KWDISAA"/>
<dbReference type="Pfam" id="PF00023">
    <property type="entry name" value="Ank"/>
    <property type="match status" value="1"/>
</dbReference>
<comment type="subcellular location">
    <subcellularLocation>
        <location evidence="1">Membrane</location>
        <topology evidence="1">Multi-pass membrane protein</topology>
    </subcellularLocation>
</comment>
<accession>A0A2P6PH74</accession>
<sequence length="586" mass="64768">MDTQVFKAAREGNIDALREHSDHLHQILTSTKNTVLHVYIACVGSARLTESEELLKSAEVVREMLKMCQRLLLQPNESGDTALHLAARHGRADIVEVLIRAAKDWHGDLEEGISSKDVYYQFLIRRPNEEKNTALHEAVRFDHLDVVKILTREDPEFLYSANNGGETPLYMAAERGYPKLVFEMLDTCTNPSYQGPDGITALHAAATYGDEQLTRRLLEMERTLATASDALGMTPLHLAAAKGRASIVKQILECDKSTAYIVNMYKLTPVHYAAHAGHVDVLKQLIFYCPDSCELVDQDGRNALHLAIIGNEEKVEEFVRKDPWLSSVLLNGKDSVGNTPLHQIATSDQEYDGLEFISDSRVDKMAFNKKNKNALDIILHRTDSQWKRNLIQGLRNFGARESQRVSRDKGGDKEGDRESKYKEIKESHMVVSALIATVTFAAGFTVPGGYQSEKGPDQGFAVLSRNAAFKAFVITNTLAMTLSSSAVMLRFLSSLNWSDSLLSVALNCTFFALIAMVAAFLTGAYAVLGGHSSLGLAIANCVLGAGFFSAICFVSISPAFSTFRNRVSLLHLRIITLLGLESVFLY</sequence>
<dbReference type="STRING" id="74649.A0A2P6PH74"/>
<keyword evidence="11" id="KW-1185">Reference proteome</keyword>
<evidence type="ECO:0000256" key="2">
    <source>
        <dbReference type="ARBA" id="ARBA00022692"/>
    </source>
</evidence>
<keyword evidence="5 7" id="KW-0040">ANK repeat</keyword>
<dbReference type="Gramene" id="PRQ21285">
    <property type="protein sequence ID" value="PRQ21285"/>
    <property type="gene ID" value="RchiOBHm_Chr7g0237491"/>
</dbReference>
<dbReference type="InterPro" id="IPR026961">
    <property type="entry name" value="PGG_dom"/>
</dbReference>
<feature type="repeat" description="ANK" evidence="7">
    <location>
        <begin position="231"/>
        <end position="253"/>
    </location>
</feature>
<dbReference type="PANTHER" id="PTHR24186">
    <property type="entry name" value="PROTEIN PHOSPHATASE 1 REGULATORY SUBUNIT"/>
    <property type="match status" value="1"/>
</dbReference>